<feature type="domain" description="F-box protein At3g26010-like beta-propeller" evidence="1">
    <location>
        <begin position="6"/>
        <end position="131"/>
    </location>
</feature>
<dbReference type="InterPro" id="IPR055290">
    <property type="entry name" value="At3g26010-like"/>
</dbReference>
<dbReference type="AlphaFoldDB" id="A0A2Z7AYD6"/>
<sequence length="256" mass="28917">MPESVTIKSSSNGLLLCQDQDGDNTYYICNPVNREWKKLPRPQYYHRPDTAIVLAFEPSVLNMDASYQLICPVTFVDQPVICFEVYSSVTRSWTESTTTCVDLEAGSTLRESGFYIKGTAYWETSSRKVLAFNPTNEIHEIIKLPESCPHGGILTEMNEELCYIGISNINGNDYFLEVYGGLYLNLNFRMKLRLQTTLYRYRVLPCLNGNIVMILNGHAIHSYSLKDEKLEVISWDAGGSEAATYLPYVNSLVSVG</sequence>
<accession>A0A2Z7AYD6</accession>
<name>A0A2Z7AYD6_9LAMI</name>
<protein>
    <submittedName>
        <fullName evidence="2">F-box protein-like</fullName>
    </submittedName>
</protein>
<dbReference type="InterPro" id="IPR056592">
    <property type="entry name" value="Beta-prop_At3g26010-like"/>
</dbReference>
<gene>
    <name evidence="2" type="ORF">F511_08905</name>
</gene>
<dbReference type="OrthoDB" id="1916346at2759"/>
<dbReference type="Pfam" id="PF24750">
    <property type="entry name" value="b-prop_At3g26010-like"/>
    <property type="match status" value="1"/>
</dbReference>
<reference evidence="2 3" key="1">
    <citation type="journal article" date="2015" name="Proc. Natl. Acad. Sci. U.S.A.">
        <title>The resurrection genome of Boea hygrometrica: A blueprint for survival of dehydration.</title>
        <authorList>
            <person name="Xiao L."/>
            <person name="Yang G."/>
            <person name="Zhang L."/>
            <person name="Yang X."/>
            <person name="Zhao S."/>
            <person name="Ji Z."/>
            <person name="Zhou Q."/>
            <person name="Hu M."/>
            <person name="Wang Y."/>
            <person name="Chen M."/>
            <person name="Xu Y."/>
            <person name="Jin H."/>
            <person name="Xiao X."/>
            <person name="Hu G."/>
            <person name="Bao F."/>
            <person name="Hu Y."/>
            <person name="Wan P."/>
            <person name="Li L."/>
            <person name="Deng X."/>
            <person name="Kuang T."/>
            <person name="Xiang C."/>
            <person name="Zhu J.K."/>
            <person name="Oliver M.J."/>
            <person name="He Y."/>
        </authorList>
    </citation>
    <scope>NUCLEOTIDE SEQUENCE [LARGE SCALE GENOMIC DNA]</scope>
    <source>
        <strain evidence="3">cv. XS01</strain>
    </source>
</reference>
<dbReference type="PANTHER" id="PTHR35546:SF25">
    <property type="entry name" value="F-BOX DOMAIN-CONTAINING PROTEIN"/>
    <property type="match status" value="1"/>
</dbReference>
<evidence type="ECO:0000259" key="1">
    <source>
        <dbReference type="Pfam" id="PF24750"/>
    </source>
</evidence>
<dbReference type="EMBL" id="KV011797">
    <property type="protein sequence ID" value="KZV25960.1"/>
    <property type="molecule type" value="Genomic_DNA"/>
</dbReference>
<evidence type="ECO:0000313" key="2">
    <source>
        <dbReference type="EMBL" id="KZV25960.1"/>
    </source>
</evidence>
<proteinExistence type="predicted"/>
<evidence type="ECO:0000313" key="3">
    <source>
        <dbReference type="Proteomes" id="UP000250235"/>
    </source>
</evidence>
<dbReference type="PANTHER" id="PTHR35546">
    <property type="entry name" value="F-BOX PROTEIN INTERACTION DOMAIN PROTEIN-RELATED"/>
    <property type="match status" value="1"/>
</dbReference>
<organism evidence="2 3">
    <name type="scientific">Dorcoceras hygrometricum</name>
    <dbReference type="NCBI Taxonomy" id="472368"/>
    <lineage>
        <taxon>Eukaryota</taxon>
        <taxon>Viridiplantae</taxon>
        <taxon>Streptophyta</taxon>
        <taxon>Embryophyta</taxon>
        <taxon>Tracheophyta</taxon>
        <taxon>Spermatophyta</taxon>
        <taxon>Magnoliopsida</taxon>
        <taxon>eudicotyledons</taxon>
        <taxon>Gunneridae</taxon>
        <taxon>Pentapetalae</taxon>
        <taxon>asterids</taxon>
        <taxon>lamiids</taxon>
        <taxon>Lamiales</taxon>
        <taxon>Gesneriaceae</taxon>
        <taxon>Didymocarpoideae</taxon>
        <taxon>Trichosporeae</taxon>
        <taxon>Loxocarpinae</taxon>
        <taxon>Dorcoceras</taxon>
    </lineage>
</organism>
<dbReference type="Proteomes" id="UP000250235">
    <property type="component" value="Unassembled WGS sequence"/>
</dbReference>
<keyword evidence="3" id="KW-1185">Reference proteome</keyword>